<dbReference type="GO" id="GO:0030170">
    <property type="term" value="F:pyridoxal phosphate binding"/>
    <property type="evidence" value="ECO:0007669"/>
    <property type="project" value="InterPro"/>
</dbReference>
<sequence>MLGIELDRKSEIQLWRQTYQALKSLMLCGQLKAGEALPSTRQLAKELSVSRNTVCEAYDLLISEGYVISRQGSPTRVADGLCIQASEQATTSSGTDSRIGPPITVSFQTGRPDLKQFPRFLWQQLMNKACDRLPLEAFGYTGPQGLPELREEIAAWLFRSRGLKISPDDIFVTAGATHGLHIIADILCEESKNILMEDPCHKGMLDTFINKGCTIVPIPADADGMQTDYLSKCGRKGPIYVTPSHQFPLGGILPAARRTALIHFARENDLYIIEDDYDSEFRYSGESIAPLYTMDPQRVIYVGTFSKAVFPALRIGYVILPYKIQPQWRNLRTHTDVQNPPFEQAALSEFFRSRKLDRHIRKMRRIYGQRRQVLLQSLEAVFGRECTAYGDSAGLHVAIDFPGRRFDGAFMKNCLINGLYITPLESHCIEKGRHLSMLLMGYGHLEPDEIKRGVALLSDTMRKSDV</sequence>
<dbReference type="InterPro" id="IPR015421">
    <property type="entry name" value="PyrdxlP-dep_Trfase_major"/>
</dbReference>
<dbReference type="Pfam" id="PF00155">
    <property type="entry name" value="Aminotran_1_2"/>
    <property type="match status" value="1"/>
</dbReference>
<accession>A0A644X8S1</accession>
<comment type="caution">
    <text evidence="7">The sequence shown here is derived from an EMBL/GenBank/DDBJ whole genome shotgun (WGS) entry which is preliminary data.</text>
</comment>
<dbReference type="Gene3D" id="1.10.10.10">
    <property type="entry name" value="Winged helix-like DNA-binding domain superfamily/Winged helix DNA-binding domain"/>
    <property type="match status" value="1"/>
</dbReference>
<proteinExistence type="inferred from homology"/>
<dbReference type="PANTHER" id="PTHR46577:SF1">
    <property type="entry name" value="HTH-TYPE TRANSCRIPTIONAL REGULATORY PROTEIN GABR"/>
    <property type="match status" value="1"/>
</dbReference>
<dbReference type="Pfam" id="PF00392">
    <property type="entry name" value="GntR"/>
    <property type="match status" value="1"/>
</dbReference>
<name>A0A644X8S1_9ZZZZ</name>
<organism evidence="7">
    <name type="scientific">bioreactor metagenome</name>
    <dbReference type="NCBI Taxonomy" id="1076179"/>
    <lineage>
        <taxon>unclassified sequences</taxon>
        <taxon>metagenomes</taxon>
        <taxon>ecological metagenomes</taxon>
    </lineage>
</organism>
<evidence type="ECO:0000256" key="3">
    <source>
        <dbReference type="ARBA" id="ARBA00023015"/>
    </source>
</evidence>
<protein>
    <submittedName>
        <fullName evidence="7">HTH-type transcriptional regulatory protein GabR</fullName>
    </submittedName>
</protein>
<dbReference type="SMART" id="SM00345">
    <property type="entry name" value="HTH_GNTR"/>
    <property type="match status" value="1"/>
</dbReference>
<dbReference type="InterPro" id="IPR036390">
    <property type="entry name" value="WH_DNA-bd_sf"/>
</dbReference>
<evidence type="ECO:0000256" key="5">
    <source>
        <dbReference type="ARBA" id="ARBA00023163"/>
    </source>
</evidence>
<dbReference type="PANTHER" id="PTHR46577">
    <property type="entry name" value="HTH-TYPE TRANSCRIPTIONAL REGULATORY PROTEIN GABR"/>
    <property type="match status" value="1"/>
</dbReference>
<reference evidence="7" key="1">
    <citation type="submission" date="2019-08" db="EMBL/GenBank/DDBJ databases">
        <authorList>
            <person name="Kucharzyk K."/>
            <person name="Murdoch R.W."/>
            <person name="Higgins S."/>
            <person name="Loffler F."/>
        </authorList>
    </citation>
    <scope>NUCLEOTIDE SEQUENCE</scope>
</reference>
<keyword evidence="2" id="KW-0663">Pyridoxal phosphate</keyword>
<dbReference type="AlphaFoldDB" id="A0A644X8S1"/>
<dbReference type="SUPFAM" id="SSF53383">
    <property type="entry name" value="PLP-dependent transferases"/>
    <property type="match status" value="1"/>
</dbReference>
<dbReference type="GO" id="GO:0003700">
    <property type="term" value="F:DNA-binding transcription factor activity"/>
    <property type="evidence" value="ECO:0007669"/>
    <property type="project" value="InterPro"/>
</dbReference>
<keyword evidence="3" id="KW-0805">Transcription regulation</keyword>
<dbReference type="InterPro" id="IPR051446">
    <property type="entry name" value="HTH_trans_reg/aminotransferase"/>
</dbReference>
<evidence type="ECO:0000256" key="2">
    <source>
        <dbReference type="ARBA" id="ARBA00022898"/>
    </source>
</evidence>
<evidence type="ECO:0000256" key="1">
    <source>
        <dbReference type="ARBA" id="ARBA00005384"/>
    </source>
</evidence>
<evidence type="ECO:0000259" key="6">
    <source>
        <dbReference type="PROSITE" id="PS50949"/>
    </source>
</evidence>
<dbReference type="PRINTS" id="PR00035">
    <property type="entry name" value="HTHGNTR"/>
</dbReference>
<dbReference type="PROSITE" id="PS50949">
    <property type="entry name" value="HTH_GNTR"/>
    <property type="match status" value="1"/>
</dbReference>
<dbReference type="InterPro" id="IPR015424">
    <property type="entry name" value="PyrdxlP-dep_Trfase"/>
</dbReference>
<keyword evidence="4" id="KW-0238">DNA-binding</keyword>
<dbReference type="InterPro" id="IPR000524">
    <property type="entry name" value="Tscrpt_reg_HTH_GntR"/>
</dbReference>
<evidence type="ECO:0000256" key="4">
    <source>
        <dbReference type="ARBA" id="ARBA00023125"/>
    </source>
</evidence>
<dbReference type="EMBL" id="VSSQ01001707">
    <property type="protein sequence ID" value="MPM10544.1"/>
    <property type="molecule type" value="Genomic_DNA"/>
</dbReference>
<dbReference type="SUPFAM" id="SSF46785">
    <property type="entry name" value="Winged helix' DNA-binding domain"/>
    <property type="match status" value="1"/>
</dbReference>
<dbReference type="Gene3D" id="3.40.640.10">
    <property type="entry name" value="Type I PLP-dependent aspartate aminotransferase-like (Major domain)"/>
    <property type="match status" value="1"/>
</dbReference>
<dbReference type="InterPro" id="IPR004839">
    <property type="entry name" value="Aminotransferase_I/II_large"/>
</dbReference>
<dbReference type="GO" id="GO:0003677">
    <property type="term" value="F:DNA binding"/>
    <property type="evidence" value="ECO:0007669"/>
    <property type="project" value="UniProtKB-KW"/>
</dbReference>
<gene>
    <name evidence="7" type="primary">gabR_11</name>
    <name evidence="7" type="ORF">SDC9_56876</name>
</gene>
<comment type="similarity">
    <text evidence="1">In the C-terminal section; belongs to the class-I pyridoxal-phosphate-dependent aminotransferase family.</text>
</comment>
<dbReference type="InterPro" id="IPR036388">
    <property type="entry name" value="WH-like_DNA-bd_sf"/>
</dbReference>
<dbReference type="CDD" id="cd00609">
    <property type="entry name" value="AAT_like"/>
    <property type="match status" value="1"/>
</dbReference>
<feature type="domain" description="HTH gntR-type" evidence="6">
    <location>
        <begin position="12"/>
        <end position="80"/>
    </location>
</feature>
<dbReference type="CDD" id="cd07377">
    <property type="entry name" value="WHTH_GntR"/>
    <property type="match status" value="1"/>
</dbReference>
<keyword evidence="5" id="KW-0804">Transcription</keyword>
<evidence type="ECO:0000313" key="7">
    <source>
        <dbReference type="EMBL" id="MPM10544.1"/>
    </source>
</evidence>